<protein>
    <submittedName>
        <fullName evidence="1">Uncharacterized protein</fullName>
    </submittedName>
</protein>
<evidence type="ECO:0000313" key="2">
    <source>
        <dbReference type="Proteomes" id="UP001143981"/>
    </source>
</evidence>
<comment type="caution">
    <text evidence="1">The sequence shown here is derived from an EMBL/GenBank/DDBJ whole genome shotgun (WGS) entry which is preliminary data.</text>
</comment>
<gene>
    <name evidence="1" type="ORF">LPJ61_003916</name>
</gene>
<accession>A0A9W7YAB8</accession>
<dbReference type="EMBL" id="JANBOI010000765">
    <property type="protein sequence ID" value="KAJ1728661.1"/>
    <property type="molecule type" value="Genomic_DNA"/>
</dbReference>
<name>A0A9W7YAB8_9FUNG</name>
<keyword evidence="2" id="KW-1185">Reference proteome</keyword>
<sequence>MIVWNSDIPILPTDFTCSDLTHLALTAPTNIRTILGLITIQPSLERLILHNITLDDIPPDITIPERGAHEAMVPLNASIDCLQINFVLEQLVPELVILVTKYLLLRLPALLQVHATQIPYHGMGNFVGEYAQWYPHLRNIGLTLTGGEDWPLINEAEE</sequence>
<dbReference type="AlphaFoldDB" id="A0A9W7YAB8"/>
<organism evidence="1 2">
    <name type="scientific">Coemansia biformis</name>
    <dbReference type="NCBI Taxonomy" id="1286918"/>
    <lineage>
        <taxon>Eukaryota</taxon>
        <taxon>Fungi</taxon>
        <taxon>Fungi incertae sedis</taxon>
        <taxon>Zoopagomycota</taxon>
        <taxon>Kickxellomycotina</taxon>
        <taxon>Kickxellomycetes</taxon>
        <taxon>Kickxellales</taxon>
        <taxon>Kickxellaceae</taxon>
        <taxon>Coemansia</taxon>
    </lineage>
</organism>
<evidence type="ECO:0000313" key="1">
    <source>
        <dbReference type="EMBL" id="KAJ1728661.1"/>
    </source>
</evidence>
<reference evidence="1" key="1">
    <citation type="submission" date="2022-07" db="EMBL/GenBank/DDBJ databases">
        <title>Phylogenomic reconstructions and comparative analyses of Kickxellomycotina fungi.</title>
        <authorList>
            <person name="Reynolds N.K."/>
            <person name="Stajich J.E."/>
            <person name="Barry K."/>
            <person name="Grigoriev I.V."/>
            <person name="Crous P."/>
            <person name="Smith M.E."/>
        </authorList>
    </citation>
    <scope>NUCLEOTIDE SEQUENCE</scope>
    <source>
        <strain evidence="1">BCRC 34381</strain>
    </source>
</reference>
<dbReference type="Proteomes" id="UP001143981">
    <property type="component" value="Unassembled WGS sequence"/>
</dbReference>
<proteinExistence type="predicted"/>
<dbReference type="OrthoDB" id="5521797at2759"/>